<dbReference type="RefSeq" id="WP_007239100.1">
    <property type="nucleotide sequence ID" value="NZ_BAFB01000128.1"/>
</dbReference>
<dbReference type="Pfam" id="PF22554">
    <property type="entry name" value="Chap-C"/>
    <property type="match status" value="1"/>
</dbReference>
<dbReference type="EMBL" id="BAFB01000128">
    <property type="protein sequence ID" value="GAB34871.1"/>
    <property type="molecule type" value="Genomic_DNA"/>
</dbReference>
<feature type="domain" description="TY-Chap C-terminal" evidence="2">
    <location>
        <begin position="306"/>
        <end position="392"/>
    </location>
</feature>
<organism evidence="3 4">
    <name type="scientific">Gordonia otitidis (strain DSM 44809 / CCUG 52243 / JCM 12355 / NBRC 100426 / IFM 10032)</name>
    <dbReference type="NCBI Taxonomy" id="1108044"/>
    <lineage>
        <taxon>Bacteria</taxon>
        <taxon>Bacillati</taxon>
        <taxon>Actinomycetota</taxon>
        <taxon>Actinomycetes</taxon>
        <taxon>Mycobacteriales</taxon>
        <taxon>Gordoniaceae</taxon>
        <taxon>Gordonia</taxon>
    </lineage>
</organism>
<name>H5TN13_GORO1</name>
<comment type="caution">
    <text evidence="3">The sequence shown here is derived from an EMBL/GenBank/DDBJ whole genome shotgun (WGS) entry which is preliminary data.</text>
</comment>
<evidence type="ECO:0000259" key="2">
    <source>
        <dbReference type="Pfam" id="PF22554"/>
    </source>
</evidence>
<feature type="domain" description="TY-Chap N-terminal" evidence="1">
    <location>
        <begin position="12"/>
        <end position="127"/>
    </location>
</feature>
<evidence type="ECO:0000313" key="4">
    <source>
        <dbReference type="Proteomes" id="UP000005038"/>
    </source>
</evidence>
<dbReference type="AlphaFoldDB" id="H5TN13"/>
<sequence length="399" mass="43801">MSDLSFDDLIEDAWREFASTLALRLPRLETGQYIEVTRQDGQRHRVLVAFTAADSGKIRCTLDSALLRSSDRAEWIRTRGQLAQLGWRFLPRKDNHMAQAGHGDIPRLTQLAVSTLREVFGHAHPVFVMINDPFRPAARTSFGELHDLTAALDALPDCVATGYVVESEAELLAITRDVVATLLGSQVAIVDGCIELPALDVVPWRIFASPQGPSLVFTTTLSHRLLDSALLGRLVVDHSARWPDIALTVDRDHVYAQRVVDAAVLQPQNIASALSTWRRFLADAACRLVEVLNSGGPGAHNCGYSAVPVGLQTLFDLAMRDNLSSSRIVHLANGKTDRLREYLRVCRGLAADAAESATAARERGADLGEIRLHSDATEFYRHFCALLEEAIDRATPRGA</sequence>
<dbReference type="InterPro" id="IPR054344">
    <property type="entry name" value="TY-Chap_N"/>
</dbReference>
<dbReference type="InterPro" id="IPR054342">
    <property type="entry name" value="TY-Chap_C"/>
</dbReference>
<accession>H5TN13</accession>
<evidence type="ECO:0000259" key="1">
    <source>
        <dbReference type="Pfam" id="PF22552"/>
    </source>
</evidence>
<protein>
    <submittedName>
        <fullName evidence="3">Uncharacterized protein</fullName>
    </submittedName>
</protein>
<keyword evidence="4" id="KW-1185">Reference proteome</keyword>
<dbReference type="Pfam" id="PF22552">
    <property type="entry name" value="TY-Chap3"/>
    <property type="match status" value="1"/>
</dbReference>
<dbReference type="Proteomes" id="UP000005038">
    <property type="component" value="Unassembled WGS sequence"/>
</dbReference>
<gene>
    <name evidence="3" type="ORF">GOOTI_128_00140</name>
</gene>
<evidence type="ECO:0000313" key="3">
    <source>
        <dbReference type="EMBL" id="GAB34871.1"/>
    </source>
</evidence>
<dbReference type="STRING" id="1108044.GOOTI_128_00140"/>
<reference evidence="3" key="1">
    <citation type="submission" date="2012-02" db="EMBL/GenBank/DDBJ databases">
        <title>Whole genome shotgun sequence of Gordonia otitidis NBRC 100426.</title>
        <authorList>
            <person name="Yoshida I."/>
            <person name="Hosoyama A."/>
            <person name="Tsuchikane K."/>
            <person name="Katsumata H."/>
            <person name="Yamazaki S."/>
            <person name="Fujita N."/>
        </authorList>
    </citation>
    <scope>NUCLEOTIDE SEQUENCE [LARGE SCALE GENOMIC DNA]</scope>
    <source>
        <strain evidence="3">NBRC 100426</strain>
    </source>
</reference>
<dbReference type="OrthoDB" id="4373506at2"/>
<proteinExistence type="predicted"/>